<dbReference type="InterPro" id="IPR044952">
    <property type="entry name" value="SUV2"/>
</dbReference>
<dbReference type="InterPro" id="IPR011989">
    <property type="entry name" value="ARM-like"/>
</dbReference>
<proteinExistence type="predicted"/>
<dbReference type="GO" id="GO:0006974">
    <property type="term" value="P:DNA damage response"/>
    <property type="evidence" value="ECO:0007669"/>
    <property type="project" value="InterPro"/>
</dbReference>
<reference evidence="3" key="2">
    <citation type="journal article" date="2024" name="Plant">
        <title>Genomic evolution and insights into agronomic trait innovations of Sesamum species.</title>
        <authorList>
            <person name="Miao H."/>
            <person name="Wang L."/>
            <person name="Qu L."/>
            <person name="Liu H."/>
            <person name="Sun Y."/>
            <person name="Le M."/>
            <person name="Wang Q."/>
            <person name="Wei S."/>
            <person name="Zheng Y."/>
            <person name="Lin W."/>
            <person name="Duan Y."/>
            <person name="Cao H."/>
            <person name="Xiong S."/>
            <person name="Wang X."/>
            <person name="Wei L."/>
            <person name="Li C."/>
            <person name="Ma Q."/>
            <person name="Ju M."/>
            <person name="Zhao R."/>
            <person name="Li G."/>
            <person name="Mu C."/>
            <person name="Tian Q."/>
            <person name="Mei H."/>
            <person name="Zhang T."/>
            <person name="Gao T."/>
            <person name="Zhang H."/>
        </authorList>
    </citation>
    <scope>NUCLEOTIDE SEQUENCE</scope>
    <source>
        <strain evidence="3">G02</strain>
    </source>
</reference>
<feature type="compositionally biased region" description="Pro residues" evidence="2">
    <location>
        <begin position="56"/>
        <end position="65"/>
    </location>
</feature>
<protein>
    <submittedName>
        <fullName evidence="3">Protein SENSITIVE TO UV 2</fullName>
    </submittedName>
</protein>
<reference evidence="3" key="1">
    <citation type="submission" date="2020-06" db="EMBL/GenBank/DDBJ databases">
        <authorList>
            <person name="Li T."/>
            <person name="Hu X."/>
            <person name="Zhang T."/>
            <person name="Song X."/>
            <person name="Zhang H."/>
            <person name="Dai N."/>
            <person name="Sheng W."/>
            <person name="Hou X."/>
            <person name="Wei L."/>
        </authorList>
    </citation>
    <scope>NUCLEOTIDE SEQUENCE</scope>
    <source>
        <strain evidence="3">G02</strain>
        <tissue evidence="3">Leaf</tissue>
    </source>
</reference>
<evidence type="ECO:0000256" key="2">
    <source>
        <dbReference type="SAM" id="MobiDB-lite"/>
    </source>
</evidence>
<name>A0AAW2MER4_SESRA</name>
<comment type="caution">
    <text evidence="3">The sequence shown here is derived from an EMBL/GenBank/DDBJ whole genome shotgun (WGS) entry which is preliminary data.</text>
</comment>
<feature type="region of interest" description="Disordered" evidence="2">
    <location>
        <begin position="45"/>
        <end position="67"/>
    </location>
</feature>
<dbReference type="PANTHER" id="PTHR35761">
    <property type="entry name" value="ATR INTERACTING PROTEIN"/>
    <property type="match status" value="1"/>
</dbReference>
<dbReference type="InterPro" id="IPR016024">
    <property type="entry name" value="ARM-type_fold"/>
</dbReference>
<evidence type="ECO:0000313" key="3">
    <source>
        <dbReference type="EMBL" id="KAL0329910.1"/>
    </source>
</evidence>
<accession>A0AAW2MER4</accession>
<dbReference type="AlphaFoldDB" id="A0AAW2MER4"/>
<dbReference type="Gene3D" id="1.25.10.10">
    <property type="entry name" value="Leucine-rich Repeat Variant"/>
    <property type="match status" value="1"/>
</dbReference>
<keyword evidence="1" id="KW-0175">Coiled coil</keyword>
<sequence length="690" mass="77445">MLERLADGAVLSGSSTAMASEGFDAEEWDADFLDQLVQAEELALSTQISHQQRPQPQQPPMPPPSCVVSYSPPRELSQRTRETSYTSGIPDTFDSFAPRGPHFAKEQELDRLKKELNRVSKQLNHLEQECWELRKERDKKEEQLKVIHSRVEVKDTQFHLPKSADMDCLVSSPKDPGTSAVRPNANLSDQQPGSWTKSCKTVGVQTDKTTEACGSEKLFGLWNSDSQELGRVLVAKLFMTCKEDFHVLFGYLNSQDDSGMALSDQLCPQPIETTKVSSLFTVLTEISNATSRLKDLLEALLELCTLKNVVIVHRSLRVLRMIFINSTSMEKEFGKRENVTIEEFPENSKSDTNGYALLEKESLSFANVAEMLKQGPVRHGMRLSYDKTADRSGFFRNRFGASISVVYWVSVFERMCQIAIQHNEEEIRREALSVMNLILMRHKAYVERVKFAGEPVFQCLSRLLRGEAGFSVQDQAVHTLYLLCNSPEVIARLCSGLEEDGDSKDINDKSISTFQVLNEILIGLADCVACYGTASAEEMKLRRNAIVFLAFLGSSGKLGMEVLINYSLPKGANFLAIILQSLKSDLDLQTLKPAQPSGIAREQCLLIREALILLNRLVSHPQYSNPVLQALTNTRHMASITVDIATRLTQKSRLLWQDDATTKQIRESEIVDLAQVFKKRIFTFLGDSIS</sequence>
<dbReference type="EMBL" id="JACGWJ010000022">
    <property type="protein sequence ID" value="KAL0329910.1"/>
    <property type="molecule type" value="Genomic_DNA"/>
</dbReference>
<feature type="region of interest" description="Disordered" evidence="2">
    <location>
        <begin position="79"/>
        <end position="98"/>
    </location>
</feature>
<dbReference type="PANTHER" id="PTHR35761:SF1">
    <property type="entry name" value="PROTEIN SENSITIVE TO UV 2"/>
    <property type="match status" value="1"/>
</dbReference>
<evidence type="ECO:0000256" key="1">
    <source>
        <dbReference type="SAM" id="Coils"/>
    </source>
</evidence>
<dbReference type="SUPFAM" id="SSF48371">
    <property type="entry name" value="ARM repeat"/>
    <property type="match status" value="1"/>
</dbReference>
<feature type="coiled-coil region" evidence="1">
    <location>
        <begin position="102"/>
        <end position="143"/>
    </location>
</feature>
<feature type="region of interest" description="Disordered" evidence="2">
    <location>
        <begin position="173"/>
        <end position="198"/>
    </location>
</feature>
<gene>
    <name evidence="3" type="ORF">Sradi_4977700</name>
</gene>
<feature type="compositionally biased region" description="Polar residues" evidence="2">
    <location>
        <begin position="185"/>
        <end position="198"/>
    </location>
</feature>
<organism evidence="3">
    <name type="scientific">Sesamum radiatum</name>
    <name type="common">Black benniseed</name>
    <dbReference type="NCBI Taxonomy" id="300843"/>
    <lineage>
        <taxon>Eukaryota</taxon>
        <taxon>Viridiplantae</taxon>
        <taxon>Streptophyta</taxon>
        <taxon>Embryophyta</taxon>
        <taxon>Tracheophyta</taxon>
        <taxon>Spermatophyta</taxon>
        <taxon>Magnoliopsida</taxon>
        <taxon>eudicotyledons</taxon>
        <taxon>Gunneridae</taxon>
        <taxon>Pentapetalae</taxon>
        <taxon>asterids</taxon>
        <taxon>lamiids</taxon>
        <taxon>Lamiales</taxon>
        <taxon>Pedaliaceae</taxon>
        <taxon>Sesamum</taxon>
    </lineage>
</organism>